<gene>
    <name evidence="1" type="ORF">AZE42_11023</name>
</gene>
<name>A0A1J8QH42_9AGAM</name>
<dbReference type="AlphaFoldDB" id="A0A1J8QH42"/>
<comment type="caution">
    <text evidence="1">The sequence shown here is derived from an EMBL/GenBank/DDBJ whole genome shotgun (WGS) entry which is preliminary data.</text>
</comment>
<evidence type="ECO:0000313" key="1">
    <source>
        <dbReference type="EMBL" id="OJA12937.1"/>
    </source>
</evidence>
<accession>A0A1J8QH42</accession>
<protein>
    <submittedName>
        <fullName evidence="1">Uncharacterized protein</fullName>
    </submittedName>
</protein>
<reference evidence="1 2" key="1">
    <citation type="submission" date="2016-03" db="EMBL/GenBank/DDBJ databases">
        <title>Comparative genomics of the ectomycorrhizal sister species Rhizopogon vinicolor and Rhizopogon vesiculosus (Basidiomycota: Boletales) reveals a divergence of the mating type B locus.</title>
        <authorList>
            <person name="Mujic A.B."/>
            <person name="Kuo A."/>
            <person name="Tritt A."/>
            <person name="Lipzen A."/>
            <person name="Chen C."/>
            <person name="Johnson J."/>
            <person name="Sharma A."/>
            <person name="Barry K."/>
            <person name="Grigoriev I.V."/>
            <person name="Spatafora J.W."/>
        </authorList>
    </citation>
    <scope>NUCLEOTIDE SEQUENCE [LARGE SCALE GENOMIC DNA]</scope>
    <source>
        <strain evidence="1 2">AM-OR11-056</strain>
    </source>
</reference>
<organism evidence="1 2">
    <name type="scientific">Rhizopogon vesiculosus</name>
    <dbReference type="NCBI Taxonomy" id="180088"/>
    <lineage>
        <taxon>Eukaryota</taxon>
        <taxon>Fungi</taxon>
        <taxon>Dikarya</taxon>
        <taxon>Basidiomycota</taxon>
        <taxon>Agaricomycotina</taxon>
        <taxon>Agaricomycetes</taxon>
        <taxon>Agaricomycetidae</taxon>
        <taxon>Boletales</taxon>
        <taxon>Suillineae</taxon>
        <taxon>Rhizopogonaceae</taxon>
        <taxon>Rhizopogon</taxon>
    </lineage>
</organism>
<evidence type="ECO:0000313" key="2">
    <source>
        <dbReference type="Proteomes" id="UP000183567"/>
    </source>
</evidence>
<dbReference type="Proteomes" id="UP000183567">
    <property type="component" value="Unassembled WGS sequence"/>
</dbReference>
<proteinExistence type="predicted"/>
<dbReference type="OrthoDB" id="10457459at2759"/>
<sequence>MLGVDFDRSRWEFRRCWRCGIFSHVKSQFKLRIQETYSATDSLPAVSTMGYFIVFPGFNGLQSLASLTGLMVLEYAWNIRFEVRAIWP</sequence>
<keyword evidence="2" id="KW-1185">Reference proteome</keyword>
<dbReference type="EMBL" id="LVVM01004425">
    <property type="protein sequence ID" value="OJA12937.1"/>
    <property type="molecule type" value="Genomic_DNA"/>
</dbReference>